<accession>A0A5E4QIP4</accession>
<organism evidence="1 2">
    <name type="scientific">Leptidea sinapis</name>
    <dbReference type="NCBI Taxonomy" id="189913"/>
    <lineage>
        <taxon>Eukaryota</taxon>
        <taxon>Metazoa</taxon>
        <taxon>Ecdysozoa</taxon>
        <taxon>Arthropoda</taxon>
        <taxon>Hexapoda</taxon>
        <taxon>Insecta</taxon>
        <taxon>Pterygota</taxon>
        <taxon>Neoptera</taxon>
        <taxon>Endopterygota</taxon>
        <taxon>Lepidoptera</taxon>
        <taxon>Glossata</taxon>
        <taxon>Ditrysia</taxon>
        <taxon>Papilionoidea</taxon>
        <taxon>Pieridae</taxon>
        <taxon>Dismorphiinae</taxon>
        <taxon>Leptidea</taxon>
    </lineage>
</organism>
<evidence type="ECO:0000313" key="1">
    <source>
        <dbReference type="EMBL" id="VVC98161.1"/>
    </source>
</evidence>
<evidence type="ECO:0008006" key="3">
    <source>
        <dbReference type="Google" id="ProtNLM"/>
    </source>
</evidence>
<reference evidence="1 2" key="1">
    <citation type="submission" date="2017-07" db="EMBL/GenBank/DDBJ databases">
        <authorList>
            <person name="Talla V."/>
            <person name="Backstrom N."/>
        </authorList>
    </citation>
    <scope>NUCLEOTIDE SEQUENCE [LARGE SCALE GENOMIC DNA]</scope>
</reference>
<dbReference type="AlphaFoldDB" id="A0A5E4QIP4"/>
<dbReference type="EMBL" id="FZQP02003412">
    <property type="protein sequence ID" value="VVC98161.1"/>
    <property type="molecule type" value="Genomic_DNA"/>
</dbReference>
<sequence length="229" mass="26344">MEQDVDEYITICSLCLSSGRTLISLNCSSSLYSIFRLLMSEFVGEEVIASFLQMNIFICWECMAMLKRVGRFRKQLQSLDHTYMSQSLSSLECVVKRNYDRVFVDTNEQVEWTSHYIAITPQDVKNESFDNPLTGVMSHIVVGTDPIVSSSQNIKAESNDYIISTISYKEPEKPVQVQKQPTDDFMDLKCGYSMEYMSEENMLACSAVYKCELCIIGFYMQQQTEHRSM</sequence>
<dbReference type="Proteomes" id="UP000324832">
    <property type="component" value="Unassembled WGS sequence"/>
</dbReference>
<proteinExistence type="predicted"/>
<keyword evidence="2" id="KW-1185">Reference proteome</keyword>
<gene>
    <name evidence="1" type="ORF">LSINAPIS_LOCUS9291</name>
</gene>
<evidence type="ECO:0000313" key="2">
    <source>
        <dbReference type="Proteomes" id="UP000324832"/>
    </source>
</evidence>
<protein>
    <recommendedName>
        <fullName evidence="3">ZAD domain-containing protein</fullName>
    </recommendedName>
</protein>
<name>A0A5E4QIP4_9NEOP</name>